<reference evidence="2 3" key="1">
    <citation type="submission" date="2024-02" db="EMBL/GenBank/DDBJ databases">
        <title>De novo assembly and annotation of 12 fungi associated with fruit tree decline syndrome in Ontario, Canada.</title>
        <authorList>
            <person name="Sulman M."/>
            <person name="Ellouze W."/>
            <person name="Ilyukhin E."/>
        </authorList>
    </citation>
    <scope>NUCLEOTIDE SEQUENCE [LARGE SCALE GENOMIC DNA]</scope>
    <source>
        <strain evidence="2 3">M1-105</strain>
    </source>
</reference>
<organism evidence="2 3">
    <name type="scientific">Neofusicoccum ribis</name>
    <dbReference type="NCBI Taxonomy" id="45134"/>
    <lineage>
        <taxon>Eukaryota</taxon>
        <taxon>Fungi</taxon>
        <taxon>Dikarya</taxon>
        <taxon>Ascomycota</taxon>
        <taxon>Pezizomycotina</taxon>
        <taxon>Dothideomycetes</taxon>
        <taxon>Dothideomycetes incertae sedis</taxon>
        <taxon>Botryosphaeriales</taxon>
        <taxon>Botryosphaeriaceae</taxon>
        <taxon>Neofusicoccum</taxon>
    </lineage>
</organism>
<feature type="region of interest" description="Disordered" evidence="1">
    <location>
        <begin position="430"/>
        <end position="457"/>
    </location>
</feature>
<feature type="region of interest" description="Disordered" evidence="1">
    <location>
        <begin position="1"/>
        <end position="40"/>
    </location>
</feature>
<feature type="compositionally biased region" description="Basic residues" evidence="1">
    <location>
        <begin position="23"/>
        <end position="32"/>
    </location>
</feature>
<keyword evidence="3" id="KW-1185">Reference proteome</keyword>
<accession>A0ABR3S9N3</accession>
<evidence type="ECO:0000256" key="1">
    <source>
        <dbReference type="SAM" id="MobiDB-lite"/>
    </source>
</evidence>
<dbReference type="EMBL" id="JAJVDC020000398">
    <property type="protein sequence ID" value="KAL1614348.1"/>
    <property type="molecule type" value="Genomic_DNA"/>
</dbReference>
<proteinExistence type="predicted"/>
<gene>
    <name evidence="2" type="ORF">SLS56_012130</name>
</gene>
<evidence type="ECO:0000313" key="3">
    <source>
        <dbReference type="Proteomes" id="UP001521116"/>
    </source>
</evidence>
<evidence type="ECO:0000313" key="2">
    <source>
        <dbReference type="EMBL" id="KAL1614348.1"/>
    </source>
</evidence>
<name>A0ABR3S9N3_9PEZI</name>
<protein>
    <submittedName>
        <fullName evidence="2">Uncharacterized protein</fullName>
    </submittedName>
</protein>
<dbReference type="Proteomes" id="UP001521116">
    <property type="component" value="Unassembled WGS sequence"/>
</dbReference>
<sequence>MRQRFAERTKVRKNKMDNSSASPRKRFRRNPGKNRPPTDIVSEKDFVMSVPEVDRLMTPGRFQSQITMITCVDRFVRGVFDAGAHGWTDDPADTAGPRTLAQQAKVWDSLSDLCYGASVLVQRRLIGKANICLERFLSRVERSFDLQDPSLVALFWRICLHLRGIEHRWPQSQILHRFFEKLKSLVQSRYGHSTHDLFQLVDALCNVWKEDFEETLRVGYFKSIDVFANQVGDDQPTVLHMASVYYHYWPPGNESVKHSLILKLSCSWHDACDSGDETEITAALHNLVYAQYAYESPHLTIQEGRDLFNRTSSLEFRDPWDITARALAYSAKVVSTFYKERGDYSQCQSHMLTAIENLELGSSDHQIRAMLLSSTLEKWQKKWGWHRDAEFEQARQVGLLIKIDGPEVCLRCVQRNKLCQRCARQGIQKKARKKKKKVKSVDLPVQPHTVPSSSYNQ</sequence>
<comment type="caution">
    <text evidence="2">The sequence shown here is derived from an EMBL/GenBank/DDBJ whole genome shotgun (WGS) entry which is preliminary data.</text>
</comment>